<sequence>MKVTVLPKLQYCRVVSSECCGAAEGAASTYEAVDRHLCSLRVPWLRERRTTRASLAFAPQLPRPPPPTPLLPAPPTPPDGPSIYNNTLQNYTPLPPPPLPPPPPPPPPTPPPPAPSTPTPTAASPLSQVTTSQHECLPVAGPVAHEREGACGSASSLPIWHSWATNNPGQMDRWPVGVSFATM</sequence>
<feature type="region of interest" description="Disordered" evidence="1">
    <location>
        <begin position="55"/>
        <end position="141"/>
    </location>
</feature>
<proteinExistence type="predicted"/>
<organism evidence="2 3">
    <name type="scientific">Eumeta variegata</name>
    <name type="common">Bagworm moth</name>
    <name type="synonym">Eumeta japonica</name>
    <dbReference type="NCBI Taxonomy" id="151549"/>
    <lineage>
        <taxon>Eukaryota</taxon>
        <taxon>Metazoa</taxon>
        <taxon>Ecdysozoa</taxon>
        <taxon>Arthropoda</taxon>
        <taxon>Hexapoda</taxon>
        <taxon>Insecta</taxon>
        <taxon>Pterygota</taxon>
        <taxon>Neoptera</taxon>
        <taxon>Endopterygota</taxon>
        <taxon>Lepidoptera</taxon>
        <taxon>Glossata</taxon>
        <taxon>Ditrysia</taxon>
        <taxon>Tineoidea</taxon>
        <taxon>Psychidae</taxon>
        <taxon>Oiketicinae</taxon>
        <taxon>Eumeta</taxon>
    </lineage>
</organism>
<dbReference type="AlphaFoldDB" id="A0A4C1ZGA9"/>
<name>A0A4C1ZGA9_EUMVA</name>
<protein>
    <submittedName>
        <fullName evidence="2">Uncharacterized protein</fullName>
    </submittedName>
</protein>
<comment type="caution">
    <text evidence="2">The sequence shown here is derived from an EMBL/GenBank/DDBJ whole genome shotgun (WGS) entry which is preliminary data.</text>
</comment>
<evidence type="ECO:0000313" key="2">
    <source>
        <dbReference type="EMBL" id="GBP86144.1"/>
    </source>
</evidence>
<gene>
    <name evidence="2" type="ORF">EVAR_62306_1</name>
</gene>
<keyword evidence="3" id="KW-1185">Reference proteome</keyword>
<feature type="compositionally biased region" description="Pro residues" evidence="1">
    <location>
        <begin position="61"/>
        <end position="80"/>
    </location>
</feature>
<reference evidence="2 3" key="1">
    <citation type="journal article" date="2019" name="Commun. Biol.">
        <title>The bagworm genome reveals a unique fibroin gene that provides high tensile strength.</title>
        <authorList>
            <person name="Kono N."/>
            <person name="Nakamura H."/>
            <person name="Ohtoshi R."/>
            <person name="Tomita M."/>
            <person name="Numata K."/>
            <person name="Arakawa K."/>
        </authorList>
    </citation>
    <scope>NUCLEOTIDE SEQUENCE [LARGE SCALE GENOMIC DNA]</scope>
</reference>
<dbReference type="Proteomes" id="UP000299102">
    <property type="component" value="Unassembled WGS sequence"/>
</dbReference>
<dbReference type="PRINTS" id="PR01217">
    <property type="entry name" value="PRICHEXTENSN"/>
</dbReference>
<feature type="compositionally biased region" description="Pro residues" evidence="1">
    <location>
        <begin position="93"/>
        <end position="118"/>
    </location>
</feature>
<evidence type="ECO:0000256" key="1">
    <source>
        <dbReference type="SAM" id="MobiDB-lite"/>
    </source>
</evidence>
<evidence type="ECO:0000313" key="3">
    <source>
        <dbReference type="Proteomes" id="UP000299102"/>
    </source>
</evidence>
<dbReference type="OrthoDB" id="6931108at2759"/>
<accession>A0A4C1ZGA9</accession>
<dbReference type="EMBL" id="BGZK01001776">
    <property type="protein sequence ID" value="GBP86144.1"/>
    <property type="molecule type" value="Genomic_DNA"/>
</dbReference>